<dbReference type="GO" id="GO:0042802">
    <property type="term" value="F:identical protein binding"/>
    <property type="evidence" value="ECO:0007669"/>
    <property type="project" value="Ensembl"/>
</dbReference>
<keyword evidence="6" id="KW-1003">Cell membrane</keyword>
<evidence type="ECO:0000256" key="14">
    <source>
        <dbReference type="ARBA" id="ARBA00023128"/>
    </source>
</evidence>
<comment type="catalytic activity">
    <reaction evidence="25">
        <text>1,2-dihexadecanoyl-sn-glycero-3-phosphocholine + H2O = 1-hexadecanoyl-sn-glycero-3-phosphocholine + hexadecanoate + H(+)</text>
        <dbReference type="Rhea" id="RHEA:41223"/>
        <dbReference type="ChEBI" id="CHEBI:7896"/>
        <dbReference type="ChEBI" id="CHEBI:15377"/>
        <dbReference type="ChEBI" id="CHEBI:15378"/>
        <dbReference type="ChEBI" id="CHEBI:72998"/>
        <dbReference type="ChEBI" id="CHEBI:72999"/>
    </reaction>
    <physiologicalReaction direction="left-to-right" evidence="25">
        <dbReference type="Rhea" id="RHEA:41224"/>
    </physiologicalReaction>
</comment>
<dbReference type="PANTHER" id="PTHR24139">
    <property type="entry name" value="CALCIUM-INDEPENDENT PHOSPHOLIPASE A2"/>
    <property type="match status" value="1"/>
</dbReference>
<feature type="repeat" description="ANK" evidence="46">
    <location>
        <begin position="357"/>
        <end position="389"/>
    </location>
</feature>
<keyword evidence="10 47" id="KW-0378">Hydrolase</keyword>
<dbReference type="GO" id="GO:0005739">
    <property type="term" value="C:mitochondrion"/>
    <property type="evidence" value="ECO:0007669"/>
    <property type="project" value="UniProtKB-SubCell"/>
</dbReference>
<feature type="repeat" description="ANK" evidence="46">
    <location>
        <begin position="192"/>
        <end position="225"/>
    </location>
</feature>
<dbReference type="SMART" id="SM00248">
    <property type="entry name" value="ANK"/>
    <property type="match status" value="7"/>
</dbReference>
<dbReference type="CDD" id="cd07212">
    <property type="entry name" value="Pat_PNPLA9"/>
    <property type="match status" value="1"/>
</dbReference>
<evidence type="ECO:0000256" key="37">
    <source>
        <dbReference type="ARBA" id="ARBA00052553"/>
    </source>
</evidence>
<evidence type="ECO:0000256" key="12">
    <source>
        <dbReference type="ARBA" id="ARBA00023043"/>
    </source>
</evidence>
<evidence type="ECO:0000259" key="48">
    <source>
        <dbReference type="PROSITE" id="PS51635"/>
    </source>
</evidence>
<evidence type="ECO:0000256" key="17">
    <source>
        <dbReference type="ARBA" id="ARBA00023273"/>
    </source>
</evidence>
<evidence type="ECO:0000256" key="28">
    <source>
        <dbReference type="ARBA" id="ARBA00048541"/>
    </source>
</evidence>
<dbReference type="GO" id="GO:0034638">
    <property type="term" value="P:phosphatidylcholine catabolic process"/>
    <property type="evidence" value="ECO:0007669"/>
    <property type="project" value="Ensembl"/>
</dbReference>
<dbReference type="Pfam" id="PF12796">
    <property type="entry name" value="Ank_2"/>
    <property type="match status" value="2"/>
</dbReference>
<dbReference type="SUPFAM" id="SSF52151">
    <property type="entry name" value="FabD/lysophospholipase-like"/>
    <property type="match status" value="1"/>
</dbReference>
<dbReference type="GO" id="GO:0004622">
    <property type="term" value="F:phosphatidylcholine lysophospholipase activity"/>
    <property type="evidence" value="ECO:0007669"/>
    <property type="project" value="UniProtKB-EC"/>
</dbReference>
<evidence type="ECO:0000256" key="19">
    <source>
        <dbReference type="ARBA" id="ARBA00023422"/>
    </source>
</evidence>
<evidence type="ECO:0000256" key="27">
    <source>
        <dbReference type="ARBA" id="ARBA00048454"/>
    </source>
</evidence>
<evidence type="ECO:0000256" key="11">
    <source>
        <dbReference type="ARBA" id="ARBA00022989"/>
    </source>
</evidence>
<evidence type="ECO:0000256" key="39">
    <source>
        <dbReference type="ARBA" id="ARBA00052937"/>
    </source>
</evidence>
<evidence type="ECO:0000256" key="29">
    <source>
        <dbReference type="ARBA" id="ARBA00048656"/>
    </source>
</evidence>
<evidence type="ECO:0000256" key="10">
    <source>
        <dbReference type="ARBA" id="ARBA00022801"/>
    </source>
</evidence>
<keyword evidence="47" id="KW-0442">Lipid degradation</keyword>
<feature type="short sequence motif" description="GXSXG" evidence="47">
    <location>
        <begin position="653"/>
        <end position="657"/>
    </location>
</feature>
<dbReference type="PROSITE" id="PS50297">
    <property type="entry name" value="ANK_REP_REGION"/>
    <property type="match status" value="3"/>
</dbReference>
<evidence type="ECO:0000256" key="46">
    <source>
        <dbReference type="PROSITE-ProRule" id="PRU00023"/>
    </source>
</evidence>
<evidence type="ECO:0000256" key="7">
    <source>
        <dbReference type="ARBA" id="ARBA00022490"/>
    </source>
</evidence>
<comment type="catalytic activity">
    <reaction evidence="18">
        <text>1-hexadecanoyl-2-(9Z,12Z-octadecadienoyl)-sn-glycero-3-phosphocholine + H2O = (9Z,12Z)-octadecadienoate + 1-hexadecanoyl-sn-glycero-3-phosphocholine + H(+)</text>
        <dbReference type="Rhea" id="RHEA:40811"/>
        <dbReference type="ChEBI" id="CHEBI:15377"/>
        <dbReference type="ChEBI" id="CHEBI:15378"/>
        <dbReference type="ChEBI" id="CHEBI:30245"/>
        <dbReference type="ChEBI" id="CHEBI:72998"/>
        <dbReference type="ChEBI" id="CHEBI:73002"/>
    </reaction>
    <physiologicalReaction direction="left-to-right" evidence="18">
        <dbReference type="Rhea" id="RHEA:40812"/>
    </physiologicalReaction>
</comment>
<keyword evidence="17" id="KW-0966">Cell projection</keyword>
<evidence type="ECO:0000256" key="9">
    <source>
        <dbReference type="ARBA" id="ARBA00022737"/>
    </source>
</evidence>
<evidence type="ECO:0000256" key="34">
    <source>
        <dbReference type="ARBA" id="ARBA00050921"/>
    </source>
</evidence>
<dbReference type="EC" id="3.1.2.2" evidence="22"/>
<feature type="short sequence motif" description="DGA/G" evidence="47">
    <location>
        <begin position="788"/>
        <end position="790"/>
    </location>
</feature>
<evidence type="ECO:0000256" key="21">
    <source>
        <dbReference type="ARBA" id="ARBA00037818"/>
    </source>
</evidence>
<comment type="catalytic activity">
    <reaction evidence="19">
        <text>a 1,2-diacyl-sn-glycero-3-phosphocholine + H2O = a 1-acyl-sn-glycero-3-phosphocholine + a fatty acid + H(+)</text>
        <dbReference type="Rhea" id="RHEA:15801"/>
        <dbReference type="ChEBI" id="CHEBI:15377"/>
        <dbReference type="ChEBI" id="CHEBI:15378"/>
        <dbReference type="ChEBI" id="CHEBI:28868"/>
        <dbReference type="ChEBI" id="CHEBI:57643"/>
        <dbReference type="ChEBI" id="CHEBI:58168"/>
        <dbReference type="EC" id="3.1.1.4"/>
    </reaction>
    <physiologicalReaction direction="left-to-right" evidence="19">
        <dbReference type="Rhea" id="RHEA:15802"/>
    </physiologicalReaction>
</comment>
<evidence type="ECO:0000256" key="36">
    <source>
        <dbReference type="ARBA" id="ARBA00052243"/>
    </source>
</evidence>
<comment type="catalytic activity">
    <reaction evidence="27">
        <text>a 1-acyl-sn-glycero-3-phosphocholine + H2O = sn-glycerol 3-phosphocholine + a fatty acid + H(+)</text>
        <dbReference type="Rhea" id="RHEA:15177"/>
        <dbReference type="ChEBI" id="CHEBI:15377"/>
        <dbReference type="ChEBI" id="CHEBI:15378"/>
        <dbReference type="ChEBI" id="CHEBI:16870"/>
        <dbReference type="ChEBI" id="CHEBI:28868"/>
        <dbReference type="ChEBI" id="CHEBI:58168"/>
        <dbReference type="EC" id="3.1.1.5"/>
    </reaction>
    <physiologicalReaction direction="left-to-right" evidence="27">
        <dbReference type="Rhea" id="RHEA:15178"/>
    </physiologicalReaction>
</comment>
<evidence type="ECO:0000256" key="45">
    <source>
        <dbReference type="ARBA" id="ARBA00081750"/>
    </source>
</evidence>
<evidence type="ECO:0000256" key="35">
    <source>
        <dbReference type="ARBA" id="ARBA00052127"/>
    </source>
</evidence>
<dbReference type="Gene3D" id="1.25.40.20">
    <property type="entry name" value="Ankyrin repeat-containing domain"/>
    <property type="match status" value="2"/>
</dbReference>
<dbReference type="PROSITE" id="PS50088">
    <property type="entry name" value="ANK_REPEAT"/>
    <property type="match status" value="3"/>
</dbReference>
<comment type="catalytic activity">
    <reaction evidence="28">
        <text>1-hexadecanoyl-2-(5Z,8Z,11Z,14Z-eicosatetraenoyl)-sn-glycero-3-phosphoethanolamine + H2O = 1-hexadecanoyl-sn-glycero-3-phosphoethanolamine + (5Z,8Z,11Z,14Z)-eicosatetraenoate + H(+)</text>
        <dbReference type="Rhea" id="RHEA:40431"/>
        <dbReference type="ChEBI" id="CHEBI:15377"/>
        <dbReference type="ChEBI" id="CHEBI:15378"/>
        <dbReference type="ChEBI" id="CHEBI:32395"/>
        <dbReference type="ChEBI" id="CHEBI:73004"/>
        <dbReference type="ChEBI" id="CHEBI:73009"/>
    </reaction>
    <physiologicalReaction direction="left-to-right" evidence="28">
        <dbReference type="Rhea" id="RHEA:40432"/>
    </physiologicalReaction>
</comment>
<evidence type="ECO:0000256" key="40">
    <source>
        <dbReference type="ARBA" id="ARBA00067994"/>
    </source>
</evidence>
<comment type="catalytic activity">
    <reaction evidence="32">
        <text>1-octadecanoyl-2-(5Z,8Z,11Z,14Z-eicosatetraenoyl)-sn-glycero-3-phosphocholine + H2O = 1-octadecanoyl-sn-glycero-3-phosphocholine + (5Z,8Z,11Z,14Z)-eicosatetraenoate + H(+)</text>
        <dbReference type="Rhea" id="RHEA:40519"/>
        <dbReference type="ChEBI" id="CHEBI:15377"/>
        <dbReference type="ChEBI" id="CHEBI:15378"/>
        <dbReference type="ChEBI" id="CHEBI:32395"/>
        <dbReference type="ChEBI" id="CHEBI:73858"/>
        <dbReference type="ChEBI" id="CHEBI:74965"/>
    </reaction>
    <physiologicalReaction direction="left-to-right" evidence="32">
        <dbReference type="Rhea" id="RHEA:40520"/>
    </physiologicalReaction>
</comment>
<accession>A0AAA9TGE1</accession>
<comment type="catalytic activity">
    <reaction evidence="38">
        <text>1',3'-bis-[1,2-di-(9Z,12Z-octadecadienoyl)-sn-glycero-3-phospho]-glycerol + H2O = 1'-[1,2-di-(9Z,12Z-octadecadienoyl)-sn-glycero-3-phospho]-3'-[1-(9Z,12Z-octadecadienoyl)-sn-glycero-3-phospho]-glycerol + (9Z,12Z)-octadecadienoate + H(+)</text>
        <dbReference type="Rhea" id="RHEA:52812"/>
        <dbReference type="ChEBI" id="CHEBI:15377"/>
        <dbReference type="ChEBI" id="CHEBI:15378"/>
        <dbReference type="ChEBI" id="CHEBI:30245"/>
        <dbReference type="ChEBI" id="CHEBI:83580"/>
        <dbReference type="ChEBI" id="CHEBI:83581"/>
    </reaction>
    <physiologicalReaction direction="right-to-left" evidence="38">
        <dbReference type="Rhea" id="RHEA:52814"/>
    </physiologicalReaction>
</comment>
<dbReference type="GO" id="GO:0005886">
    <property type="term" value="C:plasma membrane"/>
    <property type="evidence" value="ECO:0007669"/>
    <property type="project" value="UniProtKB-SubCell"/>
</dbReference>
<keyword evidence="13 47" id="KW-0443">Lipid metabolism</keyword>
<evidence type="ECO:0000256" key="26">
    <source>
        <dbReference type="ARBA" id="ARBA00048373"/>
    </source>
</evidence>
<dbReference type="Ensembl" id="ENSBTAT00000132343.1">
    <property type="protein sequence ID" value="ENSBTAP00000095242.1"/>
    <property type="gene ID" value="ENSBTAG00000014015.6"/>
</dbReference>
<keyword evidence="16" id="KW-1208">Phospholipid metabolism</keyword>
<evidence type="ECO:0000256" key="3">
    <source>
        <dbReference type="ARBA" id="ARBA00004496"/>
    </source>
</evidence>
<evidence type="ECO:0000256" key="20">
    <source>
        <dbReference type="ARBA" id="ARBA00023721"/>
    </source>
</evidence>
<evidence type="ECO:0000256" key="2">
    <source>
        <dbReference type="ARBA" id="ARBA00004236"/>
    </source>
</evidence>
<dbReference type="EC" id="3.1.1.4" evidence="5"/>
<dbReference type="GeneTree" id="ENSGT00940000158756"/>
<dbReference type="GO" id="GO:0019731">
    <property type="term" value="P:antibacterial humoral response"/>
    <property type="evidence" value="ECO:0007669"/>
    <property type="project" value="Ensembl"/>
</dbReference>
<evidence type="ECO:0000256" key="43">
    <source>
        <dbReference type="ARBA" id="ARBA00079203"/>
    </source>
</evidence>
<dbReference type="PROSITE" id="PS51635">
    <property type="entry name" value="PNPLA"/>
    <property type="match status" value="1"/>
</dbReference>
<feature type="repeat" description="ANK" evidence="46">
    <location>
        <begin position="260"/>
        <end position="292"/>
    </location>
</feature>
<evidence type="ECO:0000256" key="30">
    <source>
        <dbReference type="ARBA" id="ARBA00048699"/>
    </source>
</evidence>
<evidence type="ECO:0000256" key="1">
    <source>
        <dbReference type="ARBA" id="ARBA00004173"/>
    </source>
</evidence>
<evidence type="ECO:0000256" key="23">
    <source>
        <dbReference type="ARBA" id="ARBA00047734"/>
    </source>
</evidence>
<keyword evidence="11" id="KW-1133">Transmembrane helix</keyword>
<evidence type="ECO:0000256" key="5">
    <source>
        <dbReference type="ARBA" id="ARBA00013278"/>
    </source>
</evidence>
<keyword evidence="9" id="KW-0677">Repeat</keyword>
<feature type="short sequence motif" description="GXGXXG" evidence="47">
    <location>
        <begin position="621"/>
        <end position="626"/>
    </location>
</feature>
<evidence type="ECO:0000256" key="44">
    <source>
        <dbReference type="ARBA" id="ARBA00080530"/>
    </source>
</evidence>
<comment type="catalytic activity">
    <reaction evidence="36">
        <text>1,2-dihexadecanoyl-sn-glycero-3-phosphate + H2O = 1-hexadecanoyl-sn-glycero-3-phosphate + hexadecanoate + H(+)</text>
        <dbReference type="Rhea" id="RHEA:63304"/>
        <dbReference type="ChEBI" id="CHEBI:7896"/>
        <dbReference type="ChEBI" id="CHEBI:15377"/>
        <dbReference type="ChEBI" id="CHEBI:15378"/>
        <dbReference type="ChEBI" id="CHEBI:57518"/>
        <dbReference type="ChEBI" id="CHEBI:72859"/>
    </reaction>
    <physiologicalReaction direction="left-to-right" evidence="36">
        <dbReference type="Rhea" id="RHEA:63305"/>
    </physiologicalReaction>
</comment>
<evidence type="ECO:0000256" key="41">
    <source>
        <dbReference type="ARBA" id="ARBA00075657"/>
    </source>
</evidence>
<comment type="catalytic activity">
    <reaction evidence="24">
        <text>a 1-O-alkyl-2-acyl-sn-glycero-3-phosphocholine + H2O = a 1-O-alkyl-sn-glycero-3-phosphocholine + a fatty acid + H(+)</text>
        <dbReference type="Rhea" id="RHEA:36231"/>
        <dbReference type="ChEBI" id="CHEBI:15377"/>
        <dbReference type="ChEBI" id="CHEBI:15378"/>
        <dbReference type="ChEBI" id="CHEBI:28868"/>
        <dbReference type="ChEBI" id="CHEBI:30909"/>
        <dbReference type="ChEBI" id="CHEBI:36702"/>
        <dbReference type="EC" id="3.1.1.4"/>
    </reaction>
    <physiologicalReaction direction="left-to-right" evidence="24">
        <dbReference type="Rhea" id="RHEA:36232"/>
    </physiologicalReaction>
</comment>
<dbReference type="GO" id="GO:0016607">
    <property type="term" value="C:nuclear speck"/>
    <property type="evidence" value="ECO:0007669"/>
    <property type="project" value="Ensembl"/>
</dbReference>
<comment type="catalytic activity">
    <reaction evidence="29">
        <text>1-hexadecanoyl-sn-glycero-3-phosphocholine + H2O = sn-glycerol 3-phosphocholine + hexadecanoate + H(+)</text>
        <dbReference type="Rhea" id="RHEA:40435"/>
        <dbReference type="ChEBI" id="CHEBI:7896"/>
        <dbReference type="ChEBI" id="CHEBI:15377"/>
        <dbReference type="ChEBI" id="CHEBI:15378"/>
        <dbReference type="ChEBI" id="CHEBI:16870"/>
        <dbReference type="ChEBI" id="CHEBI:72998"/>
    </reaction>
    <physiologicalReaction direction="left-to-right" evidence="29">
        <dbReference type="Rhea" id="RHEA:40436"/>
    </physiologicalReaction>
</comment>
<dbReference type="GO" id="GO:0005615">
    <property type="term" value="C:extracellular space"/>
    <property type="evidence" value="ECO:0007669"/>
    <property type="project" value="Ensembl"/>
</dbReference>
<keyword evidence="7" id="KW-0963">Cytoplasm</keyword>
<evidence type="ECO:0000256" key="8">
    <source>
        <dbReference type="ARBA" id="ARBA00022692"/>
    </source>
</evidence>
<dbReference type="GO" id="GO:0035965">
    <property type="term" value="P:cardiolipin acyl-chain remodeling"/>
    <property type="evidence" value="ECO:0007669"/>
    <property type="project" value="Ensembl"/>
</dbReference>
<evidence type="ECO:0000256" key="38">
    <source>
        <dbReference type="ARBA" id="ARBA00052739"/>
    </source>
</evidence>
<dbReference type="GO" id="GO:0035774">
    <property type="term" value="P:positive regulation of insulin secretion involved in cellular response to glucose stimulus"/>
    <property type="evidence" value="ECO:0007669"/>
    <property type="project" value="Ensembl"/>
</dbReference>
<feature type="domain" description="PNPLA" evidence="48">
    <location>
        <begin position="617"/>
        <end position="801"/>
    </location>
</feature>
<keyword evidence="12 46" id="KW-0040">ANK repeat</keyword>
<keyword evidence="8" id="KW-0812">Transmembrane</keyword>
<dbReference type="GO" id="GO:0015630">
    <property type="term" value="C:microtubule cytoskeleton"/>
    <property type="evidence" value="ECO:0007669"/>
    <property type="project" value="Ensembl"/>
</dbReference>
<comment type="catalytic activity">
    <reaction evidence="30">
        <text>1-hexadecanoyl-2-(9Z-octadecenoyl)-sn-glycero-3-phosphocholine + H2O = 1-hexadecanoyl-sn-glycero-3-phosphocholine + (9Z)-octadecenoate + H(+)</text>
        <dbReference type="Rhea" id="RHEA:38779"/>
        <dbReference type="ChEBI" id="CHEBI:15377"/>
        <dbReference type="ChEBI" id="CHEBI:15378"/>
        <dbReference type="ChEBI" id="CHEBI:30823"/>
        <dbReference type="ChEBI" id="CHEBI:72998"/>
        <dbReference type="ChEBI" id="CHEBI:73001"/>
    </reaction>
    <physiologicalReaction direction="left-to-right" evidence="30">
        <dbReference type="Rhea" id="RHEA:38780"/>
    </physiologicalReaction>
</comment>
<comment type="subcellular location">
    <subcellularLocation>
        <location evidence="2">Cell membrane</location>
    </subcellularLocation>
    <subcellularLocation>
        <location evidence="21">Cell projection</location>
        <location evidence="21">Pseudopodium</location>
    </subcellularLocation>
    <subcellularLocation>
        <location evidence="3">Cytoplasm</location>
    </subcellularLocation>
    <subcellularLocation>
        <location evidence="1">Mitochondrion</location>
    </subcellularLocation>
</comment>
<dbReference type="InterPro" id="IPR002110">
    <property type="entry name" value="Ankyrin_rpt"/>
</dbReference>
<evidence type="ECO:0000256" key="24">
    <source>
        <dbReference type="ARBA" id="ARBA00048049"/>
    </source>
</evidence>
<comment type="catalytic activity">
    <reaction evidence="20">
        <text>1-O-hexadecyl-2-acetyl-sn-glycero-3-phosphocholine + H2O = 1-O-hexadecyl-sn-glycero-3-phosphocholine + acetate + H(+)</text>
        <dbReference type="Rhea" id="RHEA:40479"/>
        <dbReference type="ChEBI" id="CHEBI:15377"/>
        <dbReference type="ChEBI" id="CHEBI:15378"/>
        <dbReference type="ChEBI" id="CHEBI:30089"/>
        <dbReference type="ChEBI" id="CHEBI:44811"/>
        <dbReference type="ChEBI" id="CHEBI:64496"/>
    </reaction>
    <physiologicalReaction direction="left-to-right" evidence="20">
        <dbReference type="Rhea" id="RHEA:40480"/>
    </physiologicalReaction>
</comment>
<feature type="active site" description="Proton acceptor" evidence="47">
    <location>
        <position position="788"/>
    </location>
</feature>
<dbReference type="Proteomes" id="UP000009136">
    <property type="component" value="Chromosome 5"/>
</dbReference>
<evidence type="ECO:0000313" key="49">
    <source>
        <dbReference type="Ensembl" id="ENSBTAP00000095242.1"/>
    </source>
</evidence>
<dbReference type="AlphaFoldDB" id="A0AAA9TGE1"/>
<comment type="catalytic activity">
    <reaction evidence="39">
        <text>2-(5Z,8Z,11Z,14Z)-eicosatetraenoyl-sn-glycero-3-phosphocholine + H2O = sn-glycerol 3-phosphocholine + (5Z,8Z,11Z,14Z)-eicosatetraenoate + H(+)</text>
        <dbReference type="Rhea" id="RHEA:40827"/>
        <dbReference type="ChEBI" id="CHEBI:15377"/>
        <dbReference type="ChEBI" id="CHEBI:15378"/>
        <dbReference type="ChEBI" id="CHEBI:16870"/>
        <dbReference type="ChEBI" id="CHEBI:32395"/>
        <dbReference type="ChEBI" id="CHEBI:76079"/>
    </reaction>
    <physiologicalReaction direction="left-to-right" evidence="39">
        <dbReference type="Rhea" id="RHEA:40828"/>
    </physiologicalReaction>
</comment>
<dbReference type="InterPro" id="IPR016035">
    <property type="entry name" value="Acyl_Trfase/lysoPLipase"/>
</dbReference>
<dbReference type="EC" id="3.1.1.5" evidence="4"/>
<evidence type="ECO:0000256" key="47">
    <source>
        <dbReference type="PROSITE-ProRule" id="PRU01161"/>
    </source>
</evidence>
<gene>
    <name evidence="49" type="primary">PLA2G6</name>
</gene>
<comment type="catalytic activity">
    <reaction evidence="26">
        <text>1-hexadecanoyl-2-(5Z,8Z,11Z,14Z-eicosatetraenoyl)-sn-glycero-3-phosphocholine + H2O = 1-hexadecanoyl-sn-glycero-3-phosphocholine + (5Z,8Z,11Z,14Z)-eicosatetraenoate + H(+)</text>
        <dbReference type="Rhea" id="RHEA:40427"/>
        <dbReference type="ChEBI" id="CHEBI:15377"/>
        <dbReference type="ChEBI" id="CHEBI:15378"/>
        <dbReference type="ChEBI" id="CHEBI:32395"/>
        <dbReference type="ChEBI" id="CHEBI:72998"/>
        <dbReference type="ChEBI" id="CHEBI:73003"/>
    </reaction>
    <physiologicalReaction direction="left-to-right" evidence="26">
        <dbReference type="Rhea" id="RHEA:40428"/>
    </physiologicalReaction>
</comment>
<evidence type="ECO:0000313" key="50">
    <source>
        <dbReference type="Proteomes" id="UP000009136"/>
    </source>
</evidence>
<name>A0AAA9TGE1_BOVIN</name>
<dbReference type="FunFam" id="3.40.1090.10:FF:000006">
    <property type="entry name" value="85/88 kDa calcium-independent phospholipase A2"/>
    <property type="match status" value="1"/>
</dbReference>
<dbReference type="FunFam" id="1.25.40.20:FF:000338">
    <property type="entry name" value="85/88 kDa calcium-independent phospholipase A2"/>
    <property type="match status" value="1"/>
</dbReference>
<dbReference type="InterPro" id="IPR002641">
    <property type="entry name" value="PNPLA_dom"/>
</dbReference>
<dbReference type="PANTHER" id="PTHR24139:SF34">
    <property type="entry name" value="85_88 KDA CALCIUM-INDEPENDENT PHOSPHOLIPASE A2"/>
    <property type="match status" value="1"/>
</dbReference>
<evidence type="ECO:0000256" key="13">
    <source>
        <dbReference type="ARBA" id="ARBA00023098"/>
    </source>
</evidence>
<evidence type="ECO:0000256" key="25">
    <source>
        <dbReference type="ARBA" id="ARBA00048227"/>
    </source>
</evidence>
<evidence type="ECO:0000256" key="33">
    <source>
        <dbReference type="ARBA" id="ARBA00050571"/>
    </source>
</evidence>
<comment type="catalytic activity">
    <reaction evidence="35">
        <text>1-(5Z,8Z,11Z,14Z-eicosatetraenoyl)-sn-glycero-3-phosphocholine + H2O = sn-glycerol 3-phosphocholine + (5Z,8Z,11Z,14Z)-eicosatetraenoate + H(+)</text>
        <dbReference type="Rhea" id="RHEA:40831"/>
        <dbReference type="ChEBI" id="CHEBI:15377"/>
        <dbReference type="ChEBI" id="CHEBI:15378"/>
        <dbReference type="ChEBI" id="CHEBI:16870"/>
        <dbReference type="ChEBI" id="CHEBI:32395"/>
        <dbReference type="ChEBI" id="CHEBI:74344"/>
    </reaction>
    <physiologicalReaction direction="left-to-right" evidence="35">
        <dbReference type="Rhea" id="RHEA:40832"/>
    </physiologicalReaction>
</comment>
<evidence type="ECO:0000256" key="22">
    <source>
        <dbReference type="ARBA" id="ARBA00038848"/>
    </source>
</evidence>
<evidence type="ECO:0000256" key="32">
    <source>
        <dbReference type="ARBA" id="ARBA00049468"/>
    </source>
</evidence>
<dbReference type="SUPFAM" id="SSF48403">
    <property type="entry name" value="Ankyrin repeat"/>
    <property type="match status" value="1"/>
</dbReference>
<reference evidence="49" key="2">
    <citation type="submission" date="2025-08" db="UniProtKB">
        <authorList>
            <consortium name="Ensembl"/>
        </authorList>
    </citation>
    <scope>IDENTIFICATION</scope>
    <source>
        <strain evidence="49">Hereford</strain>
    </source>
</reference>
<feature type="active site" description="Nucleophile" evidence="47">
    <location>
        <position position="655"/>
    </location>
</feature>
<organism evidence="49 50">
    <name type="scientific">Bos taurus</name>
    <name type="common">Bovine</name>
    <dbReference type="NCBI Taxonomy" id="9913"/>
    <lineage>
        <taxon>Eukaryota</taxon>
        <taxon>Metazoa</taxon>
        <taxon>Chordata</taxon>
        <taxon>Craniata</taxon>
        <taxon>Vertebrata</taxon>
        <taxon>Euteleostomi</taxon>
        <taxon>Mammalia</taxon>
        <taxon>Eutheria</taxon>
        <taxon>Laurasiatheria</taxon>
        <taxon>Artiodactyla</taxon>
        <taxon>Ruminantia</taxon>
        <taxon>Pecora</taxon>
        <taxon>Bovidae</taxon>
        <taxon>Bovinae</taxon>
        <taxon>Bos</taxon>
    </lineage>
</organism>
<dbReference type="Gene3D" id="3.40.1090.10">
    <property type="entry name" value="Cytosolic phospholipase A2 catalytic domain"/>
    <property type="match status" value="1"/>
</dbReference>
<dbReference type="Pfam" id="PF00023">
    <property type="entry name" value="Ank"/>
    <property type="match status" value="1"/>
</dbReference>
<proteinExistence type="predicted"/>
<keyword evidence="50" id="KW-1185">Reference proteome</keyword>
<protein>
    <recommendedName>
        <fullName evidence="40">85/88 kDa calcium-independent phospholipase A2</fullName>
        <ecNumber evidence="5">3.1.1.4</ecNumber>
        <ecNumber evidence="4">3.1.1.5</ecNumber>
        <ecNumber evidence="22">3.1.2.2</ecNumber>
    </recommendedName>
    <alternativeName>
        <fullName evidence="43">2-lysophosphatidylcholine acylhydrolase</fullName>
    </alternativeName>
    <alternativeName>
        <fullName evidence="45">Group VI phospholipase A2</fullName>
    </alternativeName>
    <alternativeName>
        <fullName evidence="44">Intracellular membrane-associated calcium-independent phospholipase A2 beta</fullName>
    </alternativeName>
    <alternativeName>
        <fullName evidence="41">Palmitoyl-CoA hydrolase</fullName>
    </alternativeName>
    <alternativeName>
        <fullName evidence="42">Patatin-like phospholipase domain-containing protein 9</fullName>
    </alternativeName>
</protein>
<keyword evidence="15" id="KW-0472">Membrane</keyword>
<sequence>MQEAATRGEVGMGDRARLTRDSVFFQTEGEGGGASPPAPQRMQFFGRLVNTLSSVTNLFVNPFRVKEVAVEDYHSRRRVREEGQLILFQNSSNRTWDCILVNPRNAQSGFRLFQLETEADALVNFQQYSSQLPPFYESSTHILQAEVLQQLTDLIRSHPSWSVAHLAVELGIRECFHHSHIISCANNKENEEGCTPLHLACRKGDTEVLSELVQHCRANMDVTDNSGETAFHYAVQGDSSQVLQLLGKNASGGLNQVNNQGLTPLHLACQLGKQEMVRVLLLCNARCNIMGPGGYPIHTAMKFSQKGCAEMIVSMDSSQIHSKDPRYGASPLHWAKNAEMARLLLKRGCDVNGTSSAGNTALHVAVMRNRFDCVMVLLTHGANADARGEHGNTPLHLAMSARESTRERDVSPALRSPGGRPVGASWELCPASPAAPPPDVHCACSGEGAAVREDMLSFFLTQPAPWTQWEGLSLITFSCYSCKRSAADPSVSPCLWKDNVEMIKALIVFGAEVDTPNDFGETPAFIASRISKLVTRKALLTLLRTVGADYRFPLTQGFSTEQCSAAAPSFSMERSHPPPISLNNLELQDITQISRARKPAFILSSMRDEKRTHDHLLCLDGGGVKGLVIIQLLIAIEKASGIATKDLFDWVAGTSTGGILALAILHSKSMAYMRGVYFRMKDEVFRGSRPYESGPLEEFLKREFGEHTKMTDVKKPKVMLTGTLSDRQPAELHLFRNYEAPECVREPRFSQNVNLKPPTHPSEQLVWRAARSSGAAPTYFRPNGRFLDGGLLANNPTLDAMTEIHEYNQDLIRKGQDSKVKKLSVVVSLGTGRSPQVPVTCVDVFRPSNPWELAKTVFGAKELGRMVVDCCTDPDGRAVDRARAWCEMVGIQYFRLNPQLGTDIMLDEINDTVLVNALWETEVYIYEHREQFQKLVQLLLSP</sequence>
<evidence type="ECO:0000256" key="15">
    <source>
        <dbReference type="ARBA" id="ARBA00023136"/>
    </source>
</evidence>
<evidence type="ECO:0000256" key="42">
    <source>
        <dbReference type="ARBA" id="ARBA00078895"/>
    </source>
</evidence>
<dbReference type="Pfam" id="PF01734">
    <property type="entry name" value="Patatin"/>
    <property type="match status" value="1"/>
</dbReference>
<dbReference type="PRINTS" id="PR01415">
    <property type="entry name" value="ANKYRIN"/>
</dbReference>
<comment type="catalytic activity">
    <reaction evidence="34">
        <text>1',3'-bis[1,2-di-(9Z-octadecenoyl)-sn-glycero-3-phospho]-glycerol + H2O = 1'-[1,2-di-(9Z-octadecenoyl)-sn-glycero-3-phospho]-3'-[1-(9Z-octadecenoyl)-sn-glycero-3-phospho]-glycerol + (9Z)-octadecenoate + H(+)</text>
        <dbReference type="Rhea" id="RHEA:40463"/>
        <dbReference type="ChEBI" id="CHEBI:15377"/>
        <dbReference type="ChEBI" id="CHEBI:15378"/>
        <dbReference type="ChEBI" id="CHEBI:30823"/>
        <dbReference type="ChEBI" id="CHEBI:77253"/>
        <dbReference type="ChEBI" id="CHEBI:77259"/>
    </reaction>
    <physiologicalReaction direction="left-to-right" evidence="34">
        <dbReference type="Rhea" id="RHEA:40464"/>
    </physiologicalReaction>
</comment>
<dbReference type="GO" id="GO:0031143">
    <property type="term" value="C:pseudopodium"/>
    <property type="evidence" value="ECO:0007669"/>
    <property type="project" value="UniProtKB-SubCell"/>
</dbReference>
<dbReference type="GO" id="GO:0017171">
    <property type="term" value="F:serine hydrolase activity"/>
    <property type="evidence" value="ECO:0007669"/>
    <property type="project" value="Ensembl"/>
</dbReference>
<reference evidence="49" key="1">
    <citation type="submission" date="2018-03" db="EMBL/GenBank/DDBJ databases">
        <title>ARS-UCD1.2.</title>
        <authorList>
            <person name="Rosen B.D."/>
            <person name="Bickhart D.M."/>
            <person name="Koren S."/>
            <person name="Schnabel R.D."/>
            <person name="Hall R."/>
            <person name="Zimin A."/>
            <person name="Dreischer C."/>
            <person name="Schultheiss S."/>
            <person name="Schroeder S.G."/>
            <person name="Elsik C.G."/>
            <person name="Couldrey C."/>
            <person name="Liu G.E."/>
            <person name="Van Tassell C.P."/>
            <person name="Phillippy A.M."/>
            <person name="Smith T.P.L."/>
            <person name="Medrano J.F."/>
        </authorList>
    </citation>
    <scope>NUCLEOTIDE SEQUENCE [LARGE SCALE GENOMIC DNA]</scope>
    <source>
        <strain evidence="49">Hereford</strain>
    </source>
</reference>
<dbReference type="InterPro" id="IPR047148">
    <property type="entry name" value="PLPL9"/>
</dbReference>
<keyword evidence="14" id="KW-0496">Mitochondrion</keyword>
<comment type="catalytic activity">
    <reaction evidence="23">
        <text>hexadecanoyl-CoA + H2O = hexadecanoate + CoA + H(+)</text>
        <dbReference type="Rhea" id="RHEA:16645"/>
        <dbReference type="ChEBI" id="CHEBI:7896"/>
        <dbReference type="ChEBI" id="CHEBI:15377"/>
        <dbReference type="ChEBI" id="CHEBI:15378"/>
        <dbReference type="ChEBI" id="CHEBI:57287"/>
        <dbReference type="ChEBI" id="CHEBI:57379"/>
        <dbReference type="EC" id="3.1.2.2"/>
    </reaction>
    <physiologicalReaction direction="left-to-right" evidence="23">
        <dbReference type="Rhea" id="RHEA:16646"/>
    </physiologicalReaction>
</comment>
<evidence type="ECO:0000256" key="6">
    <source>
        <dbReference type="ARBA" id="ARBA00022475"/>
    </source>
</evidence>
<dbReference type="GO" id="GO:0047499">
    <property type="term" value="F:calcium-independent phospholipase A2 activity"/>
    <property type="evidence" value="ECO:0007669"/>
    <property type="project" value="Ensembl"/>
</dbReference>
<evidence type="ECO:0000256" key="4">
    <source>
        <dbReference type="ARBA" id="ARBA00013274"/>
    </source>
</evidence>
<evidence type="ECO:0000256" key="18">
    <source>
        <dbReference type="ARBA" id="ARBA00023408"/>
    </source>
</evidence>
<comment type="catalytic activity">
    <reaction evidence="31">
        <text>1-O-hexadecyl-2-(5Z,8Z,11Z,14Z)-eicosatetraenoyl-sn-glycero-3-phosphocholine + H2O = 1-O-hexadecyl-sn-glycero-3-phosphocholine + (5Z,8Z,11Z,14Z)-eicosatetraenoate + H(+)</text>
        <dbReference type="Rhea" id="RHEA:41067"/>
        <dbReference type="ChEBI" id="CHEBI:15377"/>
        <dbReference type="ChEBI" id="CHEBI:15378"/>
        <dbReference type="ChEBI" id="CHEBI:32395"/>
        <dbReference type="ChEBI" id="CHEBI:55430"/>
        <dbReference type="ChEBI" id="CHEBI:64496"/>
    </reaction>
    <physiologicalReaction direction="left-to-right" evidence="31">
        <dbReference type="Rhea" id="RHEA:41068"/>
    </physiologicalReaction>
</comment>
<comment type="catalytic activity">
    <reaction evidence="33">
        <text>1'-[1,2-di-(9Z-octadecenoyl)-sn-glycero-3-phospho]-3'-[1-(9Z-octadecenoyl)-sn-glycero-3-phospho]-glycerol + H2O = 1',3'-bis-[1-(9Z-octadecenoyl)-sn-glycero-3-phospho]-glycerol + (9Z)-octadecenoate + H(+)</text>
        <dbReference type="Rhea" id="RHEA:40467"/>
        <dbReference type="ChEBI" id="CHEBI:15377"/>
        <dbReference type="ChEBI" id="CHEBI:15378"/>
        <dbReference type="ChEBI" id="CHEBI:30823"/>
        <dbReference type="ChEBI" id="CHEBI:77256"/>
        <dbReference type="ChEBI" id="CHEBI:77259"/>
    </reaction>
    <physiologicalReaction direction="left-to-right" evidence="33">
        <dbReference type="Rhea" id="RHEA:40468"/>
    </physiologicalReaction>
</comment>
<evidence type="ECO:0000256" key="31">
    <source>
        <dbReference type="ARBA" id="ARBA00048903"/>
    </source>
</evidence>
<dbReference type="InterPro" id="IPR036770">
    <property type="entry name" value="Ankyrin_rpt-contain_sf"/>
</dbReference>
<comment type="catalytic activity">
    <reaction evidence="37">
        <text>1-octadecanoyl-2-(15-hydroxy-(5Z,8Z,11Z,13E)-eicosatetraenoyl)-sn-glycero-3-phosphoethanolamine + H2O = 1-octadecanoyl-sn-glycero-3-phosphoethanolamine + 15-hydroxy-(5Z,8Z,11Z,13E)-eicosatetraenoate + H(+)</text>
        <dbReference type="Rhea" id="RHEA:63256"/>
        <dbReference type="ChEBI" id="CHEBI:15377"/>
        <dbReference type="ChEBI" id="CHEBI:15378"/>
        <dbReference type="ChEBI" id="CHEBI:75036"/>
        <dbReference type="ChEBI" id="CHEBI:78832"/>
        <dbReference type="ChEBI" id="CHEBI:146277"/>
    </reaction>
    <physiologicalReaction direction="left-to-right" evidence="37">
        <dbReference type="Rhea" id="RHEA:63257"/>
    </physiologicalReaction>
</comment>
<dbReference type="GO" id="GO:0052816">
    <property type="term" value="F:long-chain fatty acyl-CoA hydrolase activity"/>
    <property type="evidence" value="ECO:0007669"/>
    <property type="project" value="Ensembl"/>
</dbReference>
<reference evidence="49" key="3">
    <citation type="submission" date="2025-09" db="UniProtKB">
        <authorList>
            <consortium name="Ensembl"/>
        </authorList>
    </citation>
    <scope>IDENTIFICATION</scope>
    <source>
        <strain evidence="49">Hereford</strain>
    </source>
</reference>
<evidence type="ECO:0000256" key="16">
    <source>
        <dbReference type="ARBA" id="ARBA00023264"/>
    </source>
</evidence>